<reference evidence="1 2" key="1">
    <citation type="journal article" date="2017" name="Front. Microbiol.">
        <title>Genome of Ca. Pandoraea novymonadis, an Endosymbiotic Bacterium of the Trypanosomatid Novymonas esmeraldas.</title>
        <authorList>
            <person name="Kostygov A.Y."/>
            <person name="Butenko A."/>
            <person name="Nenarokova A."/>
            <person name="Tashyreva D."/>
            <person name="Flegontov P."/>
            <person name="Lukes J."/>
            <person name="Yurchenko V."/>
        </authorList>
    </citation>
    <scope>NUCLEOTIDE SEQUENCE [LARGE SCALE GENOMIC DNA]</scope>
    <source>
        <strain evidence="1 2">E262</strain>
    </source>
</reference>
<accession>A0ABX5FEP1</accession>
<evidence type="ECO:0000313" key="2">
    <source>
        <dbReference type="Proteomes" id="UP000242660"/>
    </source>
</evidence>
<organism evidence="1 2">
    <name type="scientific">Candidatus Pandoraea novymonadis</name>
    <dbReference type="NCBI Taxonomy" id="1808959"/>
    <lineage>
        <taxon>Bacteria</taxon>
        <taxon>Pseudomonadati</taxon>
        <taxon>Pseudomonadota</taxon>
        <taxon>Betaproteobacteria</taxon>
        <taxon>Burkholderiales</taxon>
        <taxon>Burkholderiaceae</taxon>
        <taxon>Pandoraea</taxon>
    </lineage>
</organism>
<protein>
    <recommendedName>
        <fullName evidence="3">DUF2863 domain-containing protein</fullName>
    </recommendedName>
</protein>
<proteinExistence type="predicted"/>
<sequence>MRSRTTKRLTPDAEKLVSHTLALAASSSRIEDRFWERQLNKLLFRLLQKGNQSTLDNALEHLQTNHSDVYGTLANLIESQSESAEIDREGQSWDGLLIAIPMLAWTRYSIPSGPIKSELLLSISNHLESHIVAEKGRVFFSPFLYSIDQLPRTHCEAWRLTQRLVQAAIDREKASQLTRDLPETAPIFADPRFLLAAIAVPYDSPMFRWQEDGARHSERIHCREQWAAQCGPNLGALLPGCEIETLLPDAYYASCREADERIRPHTIRTGLRYLEERLALKPIELRAIIAGFGEKNIDEYRISFTQRDSNDVIYGMVWPLYGSENGEVENDTVEMLINLLKTCGITKIRKHASLFVPEYCEDCGTPLYPDPIGEVVHVEMPEDIEPNHPHFH</sequence>
<gene>
    <name evidence="1" type="ORF">BZL35_00396</name>
</gene>
<dbReference type="RefSeq" id="WP_106182844.1">
    <property type="nucleotide sequence ID" value="NZ_MUHY01000001.1"/>
</dbReference>
<evidence type="ECO:0000313" key="1">
    <source>
        <dbReference type="EMBL" id="PSB92165.1"/>
    </source>
</evidence>
<keyword evidence="2" id="KW-1185">Reference proteome</keyword>
<dbReference type="EMBL" id="MUHY01000001">
    <property type="protein sequence ID" value="PSB92165.1"/>
    <property type="molecule type" value="Genomic_DNA"/>
</dbReference>
<dbReference type="Pfam" id="PF11062">
    <property type="entry name" value="DUF2863"/>
    <property type="match status" value="1"/>
</dbReference>
<dbReference type="Proteomes" id="UP000242660">
    <property type="component" value="Unassembled WGS sequence"/>
</dbReference>
<evidence type="ECO:0008006" key="3">
    <source>
        <dbReference type="Google" id="ProtNLM"/>
    </source>
</evidence>
<name>A0ABX5FEP1_9BURK</name>
<comment type="caution">
    <text evidence="1">The sequence shown here is derived from an EMBL/GenBank/DDBJ whole genome shotgun (WGS) entry which is preliminary data.</text>
</comment>
<dbReference type="InterPro" id="IPR021292">
    <property type="entry name" value="DUF2863"/>
</dbReference>